<protein>
    <submittedName>
        <fullName evidence="1">Uncharacterized protein</fullName>
    </submittedName>
</protein>
<dbReference type="EMBL" id="CP012831">
    <property type="protein sequence ID" value="ALI09705.1"/>
    <property type="molecule type" value="Genomic_DNA"/>
</dbReference>
<sequence>MGNLLEDGEHCDGPKRSIASGISFTGEQFLENAQESDDLIAPSETIAPGSQKSPGIVAMLFT</sequence>
<evidence type="ECO:0000313" key="2">
    <source>
        <dbReference type="Proteomes" id="UP000059425"/>
    </source>
</evidence>
<dbReference type="AlphaFoldDB" id="A0A0N9X260"/>
<dbReference type="RefSeq" id="WP_060741840.1">
    <property type="nucleotide sequence ID" value="NZ_CP012831.1"/>
</dbReference>
<reference evidence="2" key="1">
    <citation type="submission" date="2015-09" db="EMBL/GenBank/DDBJ databases">
        <title>Whole genome sequence of Pseudomonas fluorescens FW300-N2C3.</title>
        <authorList>
            <person name="Ray J."/>
            <person name="Melnyk R."/>
            <person name="Deutschbauer A."/>
        </authorList>
    </citation>
    <scope>NUCLEOTIDE SEQUENCE [LARGE SCALE GENOMIC DNA]</scope>
    <source>
        <strain evidence="2">FW300-N2C3</strain>
    </source>
</reference>
<name>A0A0N9X260_PSEFL</name>
<evidence type="ECO:0000313" key="1">
    <source>
        <dbReference type="EMBL" id="ALI09705.1"/>
    </source>
</evidence>
<dbReference type="Proteomes" id="UP000059425">
    <property type="component" value="Chromosome"/>
</dbReference>
<proteinExistence type="predicted"/>
<gene>
    <name evidence="1" type="ORF">AO356_23765</name>
</gene>
<organism evidence="1 2">
    <name type="scientific">Pseudomonas fluorescens</name>
    <dbReference type="NCBI Taxonomy" id="294"/>
    <lineage>
        <taxon>Bacteria</taxon>
        <taxon>Pseudomonadati</taxon>
        <taxon>Pseudomonadota</taxon>
        <taxon>Gammaproteobacteria</taxon>
        <taxon>Pseudomonadales</taxon>
        <taxon>Pseudomonadaceae</taxon>
        <taxon>Pseudomonas</taxon>
    </lineage>
</organism>
<reference evidence="1 2" key="2">
    <citation type="journal article" date="2018" name="Nature">
        <title>Mutant phenotypes for thousands of bacterial genes of unknown function.</title>
        <authorList>
            <person name="Price M.N."/>
            <person name="Wetmore K.M."/>
            <person name="Waters R.J."/>
            <person name="Callaghan M."/>
            <person name="Ray J."/>
            <person name="Liu H."/>
            <person name="Kuehl J.V."/>
            <person name="Melnyk R.A."/>
            <person name="Lamson J.S."/>
            <person name="Suh Y."/>
            <person name="Carlson H.K."/>
            <person name="Esquivel Z."/>
            <person name="Sadeeshkumar H."/>
            <person name="Chakraborty R."/>
            <person name="Zane G.M."/>
            <person name="Rubin B.E."/>
            <person name="Wall J.D."/>
            <person name="Visel A."/>
            <person name="Bristow J."/>
            <person name="Blow M.J."/>
            <person name="Arkin A.P."/>
            <person name="Deutschbauer A.M."/>
        </authorList>
    </citation>
    <scope>NUCLEOTIDE SEQUENCE [LARGE SCALE GENOMIC DNA]</scope>
    <source>
        <strain evidence="1 2">FW300-N2C3</strain>
    </source>
</reference>
<accession>A0A0N9X260</accession>